<comment type="caution">
    <text evidence="6">The sequence shown here is derived from an EMBL/GenBank/DDBJ whole genome shotgun (WGS) entry which is preliminary data.</text>
</comment>
<dbReference type="GO" id="GO:0009306">
    <property type="term" value="P:protein secretion"/>
    <property type="evidence" value="ECO:0007669"/>
    <property type="project" value="InterPro"/>
</dbReference>
<dbReference type="RefSeq" id="WP_191145746.1">
    <property type="nucleotide sequence ID" value="NZ_JACXAF010000021.1"/>
</dbReference>
<evidence type="ECO:0000313" key="6">
    <source>
        <dbReference type="EMBL" id="MBD1390680.1"/>
    </source>
</evidence>
<name>A0A8J6QII5_9GAMM</name>
<keyword evidence="4" id="KW-0472">Membrane</keyword>
<dbReference type="EMBL" id="JACXAF010000021">
    <property type="protein sequence ID" value="MBD1390680.1"/>
    <property type="molecule type" value="Genomic_DNA"/>
</dbReference>
<keyword evidence="3" id="KW-1133">Transmembrane helix</keyword>
<evidence type="ECO:0000313" key="7">
    <source>
        <dbReference type="Proteomes" id="UP000638014"/>
    </source>
</evidence>
<dbReference type="AlphaFoldDB" id="A0A8J6QII5"/>
<dbReference type="PANTHER" id="PTHR36985:SF1">
    <property type="entry name" value="TRANSLOCATION AND ASSEMBLY MODULE SUBUNIT TAMB"/>
    <property type="match status" value="1"/>
</dbReference>
<evidence type="ECO:0000259" key="5">
    <source>
        <dbReference type="Pfam" id="PF04357"/>
    </source>
</evidence>
<dbReference type="InterPro" id="IPR007452">
    <property type="entry name" value="TamB_C"/>
</dbReference>
<dbReference type="Pfam" id="PF04357">
    <property type="entry name" value="TamB"/>
    <property type="match status" value="1"/>
</dbReference>
<dbReference type="GO" id="GO:0005886">
    <property type="term" value="C:plasma membrane"/>
    <property type="evidence" value="ECO:0007669"/>
    <property type="project" value="InterPro"/>
</dbReference>
<comment type="subcellular location">
    <subcellularLocation>
        <location evidence="1">Membrane</location>
        <topology evidence="1">Single-pass membrane protein</topology>
    </subcellularLocation>
</comment>
<organism evidence="6 7">
    <name type="scientific">Neiella litorisoli</name>
    <dbReference type="NCBI Taxonomy" id="2771431"/>
    <lineage>
        <taxon>Bacteria</taxon>
        <taxon>Pseudomonadati</taxon>
        <taxon>Pseudomonadota</taxon>
        <taxon>Gammaproteobacteria</taxon>
        <taxon>Alteromonadales</taxon>
        <taxon>Echinimonadaceae</taxon>
        <taxon>Neiella</taxon>
    </lineage>
</organism>
<dbReference type="Proteomes" id="UP000638014">
    <property type="component" value="Unassembled WGS sequence"/>
</dbReference>
<evidence type="ECO:0000256" key="2">
    <source>
        <dbReference type="ARBA" id="ARBA00022692"/>
    </source>
</evidence>
<evidence type="ECO:0000256" key="1">
    <source>
        <dbReference type="ARBA" id="ARBA00004167"/>
    </source>
</evidence>
<keyword evidence="2" id="KW-0812">Transmembrane</keyword>
<sequence length="1244" mass="137327">MKFSNLLRWLVYLPIGLLLLVAILVATEFGSRLLIQTVDGMVPGLEMDYKSGRLNNRLALAKFSLELDDLTISASDIEVAWNPWCTLTHSLCIHDANARDFSLILITETETDSESAESDDEPYTLALPFTIDVRSAAVAQGKVIVDDIVIQWTQGAASVYLQDDRIDVRRAHFKDGLVHVDADESAPAQTETAQAASSAWPFSQLDDTRIPLKLLVNNAVAEQFTFAYQDWLSESFSNIFIDANWQFIDVQIERIGFEHQPYGVVELHGDAQLAHPYPMQLDVTLEPQQAPLFANLKGSRWQATIDGDLENLVLAASEQQRLFWQINGDVALANPDMPFHLSLAGKQMIMPDELTEVLQYQTVSASAQGNRHQQEFEIQGQIDTEFEQLPIKVQITASGQHGDQQLTLANLQITDLLHQGSLSGDATLDYRQGLSWLLNGNFEQLRLPQWQLPDTPVISGDIKHSGRWHEHQWQLDFTPININGDYLDMPVSLQGKLSVNNKLQGYADDVSIEIAGSQLQLSGRVDEQWQVTGKLLGKQLNRWLEGAVGTINSDIEINGRYDDPHIAIKGQLERFGYDQSIQAESATIAASYRPLSNHQHQFELAMRDTELGHLESEQITLTSAGDLSHHQLKLSGAGDFIPHVELQGGWSEAEQSWTAQLQAADFVTTAGHWRLDQPVDLHFGLAQQQFDIGKHCWQARDSSVCLRQPATLGQTGHAELSIDISGHDLTRQLLHQDYQVSGHLKGELDAHWRPEQRPNAEFQLTSQDLTMAFHSQVDSDQQQVDIGQLDISGAIDDRQAKVKLELHTGHGANLSFHGSVQHDDTALAGQLSVSSFELGHFKSLLPDIERVKGFLNGQASIAGTLSDPLIEGEFNLNDGEIVLLSNPTPIDRLNLSLQFNQQQANLNSQFHLGKNAASLTAAANWRDQFTLTSRFTGDKLAVLLPPESSLVLTPDLRFDFAYGTPALTGTIAVPKAEIVFRSLPDTGIAVSDDQVFIDQIDPQSRADANLNAKINIALGDDIRVNALGFIGRIGGQLEVIKQPNVPVQLYGPIELTNGRYRAYGQRLDVQSGSAVHFNGPPELAALNIRAAREIKSADVIAGIHATGTVKQPIIAFYSDPAMQQQEVLSYIIRGRGLDSDDSNSTMAAATALGVTAASSLGITNSMEQITGIQQVSLDTEGEGDETQVTISGYVGERLFLKYGMGVFEPINEVTVRFYLLNQLWVETVSGIENSADLYYSFFIE</sequence>
<gene>
    <name evidence="6" type="ORF">IC617_14700</name>
</gene>
<dbReference type="GO" id="GO:0097347">
    <property type="term" value="C:TAM protein secretion complex"/>
    <property type="evidence" value="ECO:0007669"/>
    <property type="project" value="TreeGrafter"/>
</dbReference>
<accession>A0A8J6QII5</accession>
<proteinExistence type="predicted"/>
<evidence type="ECO:0000256" key="3">
    <source>
        <dbReference type="ARBA" id="ARBA00022989"/>
    </source>
</evidence>
<protein>
    <submittedName>
        <fullName evidence="6">Translocation/assembly module TamB domain-containing protein</fullName>
    </submittedName>
</protein>
<keyword evidence="7" id="KW-1185">Reference proteome</keyword>
<feature type="domain" description="Translocation and assembly module TamB C-terminal" evidence="5">
    <location>
        <begin position="913"/>
        <end position="1241"/>
    </location>
</feature>
<dbReference type="PANTHER" id="PTHR36985">
    <property type="entry name" value="TRANSLOCATION AND ASSEMBLY MODULE SUBUNIT TAMB"/>
    <property type="match status" value="1"/>
</dbReference>
<evidence type="ECO:0000256" key="4">
    <source>
        <dbReference type="ARBA" id="ARBA00023136"/>
    </source>
</evidence>
<reference evidence="6" key="1">
    <citation type="submission" date="2020-09" db="EMBL/GenBank/DDBJ databases">
        <title>A novel bacterium of genus Neiella, isolated from South China Sea.</title>
        <authorList>
            <person name="Huang H."/>
            <person name="Mo K."/>
            <person name="Hu Y."/>
        </authorList>
    </citation>
    <scope>NUCLEOTIDE SEQUENCE</scope>
    <source>
        <strain evidence="6">HB171785</strain>
    </source>
</reference>